<accession>A0ABU0MBS6</accession>
<dbReference type="Pfam" id="PF03932">
    <property type="entry name" value="CutC"/>
    <property type="match status" value="1"/>
</dbReference>
<dbReference type="PANTHER" id="PTHR12598">
    <property type="entry name" value="COPPER HOMEOSTASIS PROTEIN CUTC"/>
    <property type="match status" value="1"/>
</dbReference>
<comment type="subcellular location">
    <subcellularLocation>
        <location evidence="2">Cytoplasm</location>
    </subcellularLocation>
</comment>
<evidence type="ECO:0000256" key="1">
    <source>
        <dbReference type="ARBA" id="ARBA00007768"/>
    </source>
</evidence>
<dbReference type="EMBL" id="JAUSWJ010000001">
    <property type="protein sequence ID" value="MDQ0518420.1"/>
    <property type="molecule type" value="Genomic_DNA"/>
</dbReference>
<gene>
    <name evidence="2" type="primary">cutC</name>
    <name evidence="3" type="ORF">QO015_004033</name>
</gene>
<dbReference type="SUPFAM" id="SSF110395">
    <property type="entry name" value="CutC-like"/>
    <property type="match status" value="1"/>
</dbReference>
<dbReference type="HAMAP" id="MF_00795">
    <property type="entry name" value="CutC"/>
    <property type="match status" value="1"/>
</dbReference>
<protein>
    <recommendedName>
        <fullName evidence="2">PF03932 family protein CutC</fullName>
    </recommendedName>
</protein>
<organism evidence="3 4">
    <name type="scientific">Kaistia geumhonensis</name>
    <dbReference type="NCBI Taxonomy" id="410839"/>
    <lineage>
        <taxon>Bacteria</taxon>
        <taxon>Pseudomonadati</taxon>
        <taxon>Pseudomonadota</taxon>
        <taxon>Alphaproteobacteria</taxon>
        <taxon>Hyphomicrobiales</taxon>
        <taxon>Kaistiaceae</taxon>
        <taxon>Kaistia</taxon>
    </lineage>
</organism>
<comment type="similarity">
    <text evidence="1 2">Belongs to the CutC family.</text>
</comment>
<evidence type="ECO:0000256" key="2">
    <source>
        <dbReference type="HAMAP-Rule" id="MF_00795"/>
    </source>
</evidence>
<name>A0ABU0MBS6_9HYPH</name>
<comment type="caution">
    <text evidence="2">Once thought to be involved in copper homeostasis, experiments in E.coli have shown this is not the case.</text>
</comment>
<keyword evidence="2" id="KW-0963">Cytoplasm</keyword>
<dbReference type="InterPro" id="IPR036822">
    <property type="entry name" value="CutC-like_dom_sf"/>
</dbReference>
<dbReference type="Gene3D" id="3.20.20.380">
    <property type="entry name" value="Copper homeostasis (CutC) domain"/>
    <property type="match status" value="1"/>
</dbReference>
<sequence length="246" mass="24883">MSAVTVEICIDGADGLVAAVAGGAGRIELCSALSLGGLTPSPGLMTLAARAPVPVYAMIRPRAGDFVFSPAEIDQMRREIDAVREAGLAGVVLGASEPGGALDENLLARLALHAEGLGRTLHRAFDLVPDRAAALETAVALGFERILTSGGAAKAGDALPAIAALVKQAAARISVMPGSGVRPDNAASIIAATGAREIHASCRAADVAFAAEAIALGFTAEARRVETSEAMVAALVEALQIEQNRT</sequence>
<dbReference type="InterPro" id="IPR005627">
    <property type="entry name" value="CutC-like"/>
</dbReference>
<evidence type="ECO:0000313" key="3">
    <source>
        <dbReference type="EMBL" id="MDQ0518420.1"/>
    </source>
</evidence>
<evidence type="ECO:0000313" key="4">
    <source>
        <dbReference type="Proteomes" id="UP001223743"/>
    </source>
</evidence>
<proteinExistence type="inferred from homology"/>
<dbReference type="Proteomes" id="UP001223743">
    <property type="component" value="Unassembled WGS sequence"/>
</dbReference>
<dbReference type="RefSeq" id="WP_266283950.1">
    <property type="nucleotide sequence ID" value="NZ_JAPKNF010000004.1"/>
</dbReference>
<dbReference type="PANTHER" id="PTHR12598:SF0">
    <property type="entry name" value="COPPER HOMEOSTASIS PROTEIN CUTC HOMOLOG"/>
    <property type="match status" value="1"/>
</dbReference>
<keyword evidence="4" id="KW-1185">Reference proteome</keyword>
<comment type="caution">
    <text evidence="3">The sequence shown here is derived from an EMBL/GenBank/DDBJ whole genome shotgun (WGS) entry which is preliminary data.</text>
</comment>
<reference evidence="3 4" key="1">
    <citation type="submission" date="2023-07" db="EMBL/GenBank/DDBJ databases">
        <title>Genomic Encyclopedia of Type Strains, Phase IV (KMG-IV): sequencing the most valuable type-strain genomes for metagenomic binning, comparative biology and taxonomic classification.</title>
        <authorList>
            <person name="Goeker M."/>
        </authorList>
    </citation>
    <scope>NUCLEOTIDE SEQUENCE [LARGE SCALE GENOMIC DNA]</scope>
    <source>
        <strain evidence="3 4">B1-1</strain>
    </source>
</reference>